<proteinExistence type="predicted"/>
<organism evidence="1">
    <name type="scientific">Oryza brachyantha</name>
    <name type="common">malo sina</name>
    <dbReference type="NCBI Taxonomy" id="4533"/>
    <lineage>
        <taxon>Eukaryota</taxon>
        <taxon>Viridiplantae</taxon>
        <taxon>Streptophyta</taxon>
        <taxon>Embryophyta</taxon>
        <taxon>Tracheophyta</taxon>
        <taxon>Spermatophyta</taxon>
        <taxon>Magnoliopsida</taxon>
        <taxon>Liliopsida</taxon>
        <taxon>Poales</taxon>
        <taxon>Poaceae</taxon>
        <taxon>BOP clade</taxon>
        <taxon>Oryzoideae</taxon>
        <taxon>Oryzeae</taxon>
        <taxon>Oryzinae</taxon>
        <taxon>Oryza</taxon>
    </lineage>
</organism>
<dbReference type="HOGENOM" id="CLU_2392422_0_0_1"/>
<protein>
    <submittedName>
        <fullName evidence="1">Uncharacterized protein</fullName>
    </submittedName>
</protein>
<sequence>GLHNVDVHRPGARREGPVELVDEVADHGGDEVDAELRAGADAAAGAERQHPEVVALDIDGLLQEALRPELSGLLHSLGSRAIAHTFTITLAPLG</sequence>
<dbReference type="EnsemblPlants" id="OB05G28820.1">
    <property type="protein sequence ID" value="OB05G28820.1"/>
    <property type="gene ID" value="OB05G28820"/>
</dbReference>
<dbReference type="Gramene" id="OB05G28820.1">
    <property type="protein sequence ID" value="OB05G28820.1"/>
    <property type="gene ID" value="OB05G28820"/>
</dbReference>
<evidence type="ECO:0000313" key="1">
    <source>
        <dbReference type="EnsemblPlants" id="OB05G28820.1"/>
    </source>
</evidence>
<accession>J3M8F8</accession>
<evidence type="ECO:0000313" key="2">
    <source>
        <dbReference type="Proteomes" id="UP000006038"/>
    </source>
</evidence>
<dbReference type="AlphaFoldDB" id="J3M8F8"/>
<reference evidence="1" key="1">
    <citation type="journal article" date="2013" name="Nat. Commun.">
        <title>Whole-genome sequencing of Oryza brachyantha reveals mechanisms underlying Oryza genome evolution.</title>
        <authorList>
            <person name="Chen J."/>
            <person name="Huang Q."/>
            <person name="Gao D."/>
            <person name="Wang J."/>
            <person name="Lang Y."/>
            <person name="Liu T."/>
            <person name="Li B."/>
            <person name="Bai Z."/>
            <person name="Luis Goicoechea J."/>
            <person name="Liang C."/>
            <person name="Chen C."/>
            <person name="Zhang W."/>
            <person name="Sun S."/>
            <person name="Liao Y."/>
            <person name="Zhang X."/>
            <person name="Yang L."/>
            <person name="Song C."/>
            <person name="Wang M."/>
            <person name="Shi J."/>
            <person name="Liu G."/>
            <person name="Liu J."/>
            <person name="Zhou H."/>
            <person name="Zhou W."/>
            <person name="Yu Q."/>
            <person name="An N."/>
            <person name="Chen Y."/>
            <person name="Cai Q."/>
            <person name="Wang B."/>
            <person name="Liu B."/>
            <person name="Min J."/>
            <person name="Huang Y."/>
            <person name="Wu H."/>
            <person name="Li Z."/>
            <person name="Zhang Y."/>
            <person name="Yin Y."/>
            <person name="Song W."/>
            <person name="Jiang J."/>
            <person name="Jackson S.A."/>
            <person name="Wing R.A."/>
            <person name="Wang J."/>
            <person name="Chen M."/>
        </authorList>
    </citation>
    <scope>NUCLEOTIDE SEQUENCE [LARGE SCALE GENOMIC DNA]</scope>
    <source>
        <strain evidence="1">cv. IRGC 101232</strain>
    </source>
</reference>
<dbReference type="Proteomes" id="UP000006038">
    <property type="component" value="Chromosome 5"/>
</dbReference>
<reference evidence="1" key="2">
    <citation type="submission" date="2013-04" db="UniProtKB">
        <authorList>
            <consortium name="EnsemblPlants"/>
        </authorList>
    </citation>
    <scope>IDENTIFICATION</scope>
</reference>
<keyword evidence="2" id="KW-1185">Reference proteome</keyword>
<name>J3M8F8_ORYBR</name>